<keyword evidence="1" id="KW-0812">Transmembrane</keyword>
<keyword evidence="1" id="KW-0472">Membrane</keyword>
<reference evidence="3" key="1">
    <citation type="submission" date="2017-09" db="EMBL/GenBank/DDBJ databases">
        <title>Depth-based differentiation of microbial function through sediment-hosted aquifers and enrichment of novel symbionts in the deep terrestrial subsurface.</title>
        <authorList>
            <person name="Probst A.J."/>
            <person name="Ladd B."/>
            <person name="Jarett J.K."/>
            <person name="Geller-Mcgrath D.E."/>
            <person name="Sieber C.M.K."/>
            <person name="Emerson J.B."/>
            <person name="Anantharaman K."/>
            <person name="Thomas B.C."/>
            <person name="Malmstrom R."/>
            <person name="Stieglmeier M."/>
            <person name="Klingl A."/>
            <person name="Woyke T."/>
            <person name="Ryan C.M."/>
            <person name="Banfield J.F."/>
        </authorList>
    </citation>
    <scope>NUCLEOTIDE SEQUENCE [LARGE SCALE GENOMIC DNA]</scope>
</reference>
<name>A0A2M7XEH8_9BACT</name>
<feature type="transmembrane region" description="Helical" evidence="1">
    <location>
        <begin position="33"/>
        <end position="57"/>
    </location>
</feature>
<dbReference type="Proteomes" id="UP000231263">
    <property type="component" value="Unassembled WGS sequence"/>
</dbReference>
<protein>
    <submittedName>
        <fullName evidence="2">Uncharacterized protein</fullName>
    </submittedName>
</protein>
<evidence type="ECO:0000256" key="1">
    <source>
        <dbReference type="SAM" id="Phobius"/>
    </source>
</evidence>
<organism evidence="2 3">
    <name type="scientific">Candidatus Uhrbacteria bacterium CG_4_9_14_3_um_filter_41_35</name>
    <dbReference type="NCBI Taxonomy" id="1975034"/>
    <lineage>
        <taxon>Bacteria</taxon>
        <taxon>Candidatus Uhriibacteriota</taxon>
    </lineage>
</organism>
<sequence>MADLKDTQFYELKRVEEPNGFSTKFNSKKVKQVLLITGASLTAIIFLVFAITTGLSFTKTKKLTGQNENQKSNTEVSQTLTACEAGADVEFCKNRVTTENAITSGQVRACEGLPSDAYKSCVNLVAFDQKNLDYCKLVDGEGNTECSDHVRLLLATANNDYSACAGIANEDERLSCQNQIAPFFISEGRCSEVGLNETLCEKETLTSIKANGSPYDCGGLPDVDYQSCSDYFATLDSDSDGLNDWREASEFGTDRFVADTDADGYNDGVEVAGGFDPLN</sequence>
<evidence type="ECO:0000313" key="2">
    <source>
        <dbReference type="EMBL" id="PJA46293.1"/>
    </source>
</evidence>
<keyword evidence="1" id="KW-1133">Transmembrane helix</keyword>
<evidence type="ECO:0000313" key="3">
    <source>
        <dbReference type="Proteomes" id="UP000231263"/>
    </source>
</evidence>
<gene>
    <name evidence="2" type="ORF">CO173_03205</name>
</gene>
<dbReference type="AlphaFoldDB" id="A0A2M7XEH8"/>
<accession>A0A2M7XEH8</accession>
<comment type="caution">
    <text evidence="2">The sequence shown here is derived from an EMBL/GenBank/DDBJ whole genome shotgun (WGS) entry which is preliminary data.</text>
</comment>
<proteinExistence type="predicted"/>
<dbReference type="EMBL" id="PFWT01000011">
    <property type="protein sequence ID" value="PJA46293.1"/>
    <property type="molecule type" value="Genomic_DNA"/>
</dbReference>